<dbReference type="AlphaFoldDB" id="A0A1G2M2M5"/>
<dbReference type="InterPro" id="IPR001667">
    <property type="entry name" value="DDH_dom"/>
</dbReference>
<dbReference type="GO" id="GO:0006310">
    <property type="term" value="P:DNA recombination"/>
    <property type="evidence" value="ECO:0007669"/>
    <property type="project" value="InterPro"/>
</dbReference>
<dbReference type="PANTHER" id="PTHR30255:SF2">
    <property type="entry name" value="SINGLE-STRANDED-DNA-SPECIFIC EXONUCLEASE RECJ"/>
    <property type="match status" value="1"/>
</dbReference>
<dbReference type="EMBL" id="MHRF01000007">
    <property type="protein sequence ID" value="OHA18128.1"/>
    <property type="molecule type" value="Genomic_DNA"/>
</dbReference>
<gene>
    <name evidence="9" type="ORF">A2664_01505</name>
</gene>
<dbReference type="STRING" id="1802301.A2664_01505"/>
<evidence type="ECO:0000256" key="3">
    <source>
        <dbReference type="ARBA" id="ARBA00022722"/>
    </source>
</evidence>
<dbReference type="Gene3D" id="3.90.1640.30">
    <property type="match status" value="1"/>
</dbReference>
<dbReference type="Proteomes" id="UP000178873">
    <property type="component" value="Unassembled WGS sequence"/>
</dbReference>
<dbReference type="Pfam" id="PF01368">
    <property type="entry name" value="DHH"/>
    <property type="match status" value="1"/>
</dbReference>
<feature type="domain" description="DHHA1" evidence="7">
    <location>
        <begin position="363"/>
        <end position="441"/>
    </location>
</feature>
<dbReference type="InterPro" id="IPR004610">
    <property type="entry name" value="RecJ"/>
</dbReference>
<dbReference type="PANTHER" id="PTHR30255">
    <property type="entry name" value="SINGLE-STRANDED-DNA-SPECIFIC EXONUCLEASE RECJ"/>
    <property type="match status" value="1"/>
</dbReference>
<dbReference type="NCBIfam" id="TIGR00644">
    <property type="entry name" value="recJ"/>
    <property type="match status" value="1"/>
</dbReference>
<dbReference type="InterPro" id="IPR038763">
    <property type="entry name" value="DHH_sf"/>
</dbReference>
<dbReference type="GO" id="GO:0006281">
    <property type="term" value="P:DNA repair"/>
    <property type="evidence" value="ECO:0007669"/>
    <property type="project" value="InterPro"/>
</dbReference>
<evidence type="ECO:0000256" key="2">
    <source>
        <dbReference type="ARBA" id="ARBA00019841"/>
    </source>
</evidence>
<reference evidence="9 10" key="1">
    <citation type="journal article" date="2016" name="Nat. Commun.">
        <title>Thousands of microbial genomes shed light on interconnected biogeochemical processes in an aquifer system.</title>
        <authorList>
            <person name="Anantharaman K."/>
            <person name="Brown C.T."/>
            <person name="Hug L.A."/>
            <person name="Sharon I."/>
            <person name="Castelle C.J."/>
            <person name="Probst A.J."/>
            <person name="Thomas B.C."/>
            <person name="Singh A."/>
            <person name="Wilkins M.J."/>
            <person name="Karaoz U."/>
            <person name="Brodie E.L."/>
            <person name="Williams K.H."/>
            <person name="Hubbard S.S."/>
            <person name="Banfield J.F."/>
        </authorList>
    </citation>
    <scope>NUCLEOTIDE SEQUENCE [LARGE SCALE GENOMIC DNA]</scope>
</reference>
<dbReference type="InterPro" id="IPR041122">
    <property type="entry name" value="RecJ_OB"/>
</dbReference>
<keyword evidence="5 9" id="KW-0269">Exonuclease</keyword>
<keyword evidence="3" id="KW-0540">Nuclease</keyword>
<dbReference type="GO" id="GO:0008409">
    <property type="term" value="F:5'-3' exonuclease activity"/>
    <property type="evidence" value="ECO:0007669"/>
    <property type="project" value="InterPro"/>
</dbReference>
<evidence type="ECO:0000256" key="4">
    <source>
        <dbReference type="ARBA" id="ARBA00022801"/>
    </source>
</evidence>
<dbReference type="SUPFAM" id="SSF64182">
    <property type="entry name" value="DHH phosphoesterases"/>
    <property type="match status" value="1"/>
</dbReference>
<sequence length="574" mass="63643">MSYKIREKISQAEEEKLAEYPELVRHLLFHRGVISRELADKFLHPDYSRDTHDPFLMKGMERAVLRILSAIADNERIAIFSDYDADGIPGAVILHDFFKKIGFTNFENYIPHRHDEGFGLNSTALDELSQRKANVLITIDCGVADRKEIAHAQKLGIDVIITDHHLPPAEGVPPAYAILDPKQLDCPYPDKNLCGSGVAFKLIQALLLRASTLNPVPFTLPAVGWEKWLLDMVGLATLSDMVPLVGENRAFARYGLLVLRKSPRPGLQRLLRKIGVNQRTLTEDDIVFSITPKLNAASRMGSAQSAFNLLSTDSETEAATAVEELLRLNNERKGVVGSMLREMKKIVADRYQEEPRLIVLGNPLWRPSLLGLAANTLVKEHACPVFLWGRDGEDRIKGSCRSDGSADMFELMKTAGDVFIEYGGHAASGGFSVTPEKIHFLEEVLLGAYTQLNSVPVATRSNNLIIDREISVDEVTLPVYRLLEQLSPFGMGNAKPVFLLRNVPVQSARLFGKEKNHLEVSFARANGGVLKAIKFFAEEGESPKAGDKKDAVVSVELSSFAGRSELRLRLIDLV</sequence>
<protein>
    <recommendedName>
        <fullName evidence="2">Single-stranded-DNA-specific exonuclease RecJ</fullName>
    </recommendedName>
</protein>
<dbReference type="Gene3D" id="2.40.50.460">
    <property type="match status" value="1"/>
</dbReference>
<dbReference type="Pfam" id="PF02272">
    <property type="entry name" value="DHHA1"/>
    <property type="match status" value="1"/>
</dbReference>
<evidence type="ECO:0000256" key="5">
    <source>
        <dbReference type="ARBA" id="ARBA00022839"/>
    </source>
</evidence>
<dbReference type="InterPro" id="IPR051673">
    <property type="entry name" value="SSDNA_exonuclease_RecJ"/>
</dbReference>
<feature type="domain" description="RecJ OB" evidence="8">
    <location>
        <begin position="466"/>
        <end position="572"/>
    </location>
</feature>
<comment type="caution">
    <text evidence="9">The sequence shown here is derived from an EMBL/GenBank/DDBJ whole genome shotgun (WGS) entry which is preliminary data.</text>
</comment>
<evidence type="ECO:0000313" key="10">
    <source>
        <dbReference type="Proteomes" id="UP000178873"/>
    </source>
</evidence>
<evidence type="ECO:0000256" key="1">
    <source>
        <dbReference type="ARBA" id="ARBA00005915"/>
    </source>
</evidence>
<proteinExistence type="inferred from homology"/>
<evidence type="ECO:0000259" key="8">
    <source>
        <dbReference type="Pfam" id="PF17768"/>
    </source>
</evidence>
<dbReference type="InterPro" id="IPR003156">
    <property type="entry name" value="DHHA1_dom"/>
</dbReference>
<comment type="similarity">
    <text evidence="1">Belongs to the RecJ family.</text>
</comment>
<accession>A0A1G2M2M5</accession>
<evidence type="ECO:0000259" key="6">
    <source>
        <dbReference type="Pfam" id="PF01368"/>
    </source>
</evidence>
<feature type="domain" description="DDH" evidence="6">
    <location>
        <begin position="76"/>
        <end position="209"/>
    </location>
</feature>
<dbReference type="Pfam" id="PF17768">
    <property type="entry name" value="RecJ_OB"/>
    <property type="match status" value="1"/>
</dbReference>
<keyword evidence="4" id="KW-0378">Hydrolase</keyword>
<evidence type="ECO:0000259" key="7">
    <source>
        <dbReference type="Pfam" id="PF02272"/>
    </source>
</evidence>
<evidence type="ECO:0000313" key="9">
    <source>
        <dbReference type="EMBL" id="OHA18128.1"/>
    </source>
</evidence>
<dbReference type="GO" id="GO:0003676">
    <property type="term" value="F:nucleic acid binding"/>
    <property type="evidence" value="ECO:0007669"/>
    <property type="project" value="InterPro"/>
</dbReference>
<name>A0A1G2M2M5_9BACT</name>
<organism evidence="9 10">
    <name type="scientific">Candidatus Taylorbacteria bacterium RIFCSPHIGHO2_01_FULL_46_22b</name>
    <dbReference type="NCBI Taxonomy" id="1802301"/>
    <lineage>
        <taxon>Bacteria</taxon>
        <taxon>Candidatus Tayloriibacteriota</taxon>
    </lineage>
</organism>